<dbReference type="EMBL" id="JABAGV010000007">
    <property type="protein sequence ID" value="MBC2473935.1"/>
    <property type="molecule type" value="Genomic_DNA"/>
</dbReference>
<sequence length="79" mass="8828">MSRKSARILGQSLGMNAHEVNEALEDLGYIEKSKYVTMSGSLTWDLTEEGKQHGEPSKNSYSHGAIWDDDVIDDIKKSK</sequence>
<evidence type="ECO:0008006" key="3">
    <source>
        <dbReference type="Google" id="ProtNLM"/>
    </source>
</evidence>
<comment type="caution">
    <text evidence="1">The sequence shown here is derived from an EMBL/GenBank/DDBJ whole genome shotgun (WGS) entry which is preliminary data.</text>
</comment>
<organism evidence="1 2">
    <name type="scientific">Clostridium beijerinckii</name>
    <name type="common">Clostridium MP</name>
    <dbReference type="NCBI Taxonomy" id="1520"/>
    <lineage>
        <taxon>Bacteria</taxon>
        <taxon>Bacillati</taxon>
        <taxon>Bacillota</taxon>
        <taxon>Clostridia</taxon>
        <taxon>Eubacteriales</taxon>
        <taxon>Clostridiaceae</taxon>
        <taxon>Clostridium</taxon>
    </lineage>
</organism>
<name>A0AAW3W4Y8_CLOBE</name>
<dbReference type="Proteomes" id="UP001194098">
    <property type="component" value="Unassembled WGS sequence"/>
</dbReference>
<proteinExistence type="predicted"/>
<dbReference type="AlphaFoldDB" id="A0AAW3W4Y8"/>
<dbReference type="RefSeq" id="WP_171779948.1">
    <property type="nucleotide sequence ID" value="NZ_JABAGV010000007.1"/>
</dbReference>
<evidence type="ECO:0000313" key="1">
    <source>
        <dbReference type="EMBL" id="MBC2473935.1"/>
    </source>
</evidence>
<reference evidence="1" key="2">
    <citation type="journal article" date="2022" name="Nat. Biotechnol.">
        <title>Carbon-negative production of acetone and isopropanol by gas fermentation at industrial pilot scale.</title>
        <authorList>
            <person name="Liew F.E."/>
            <person name="Nogle R."/>
            <person name="Abdalla T."/>
            <person name="Rasor B.J."/>
            <person name="Canter C."/>
            <person name="Jensen R.O."/>
            <person name="Wang L."/>
            <person name="Strutz J."/>
            <person name="Chirania P."/>
            <person name="De Tissera S."/>
            <person name="Mueller A.P."/>
            <person name="Ruan Z."/>
            <person name="Gao A."/>
            <person name="Tran L."/>
            <person name="Engle N.L."/>
            <person name="Bromley J.C."/>
            <person name="Daniell J."/>
            <person name="Conrado R."/>
            <person name="Tschaplinski T.J."/>
            <person name="Giannone R.J."/>
            <person name="Hettich R.L."/>
            <person name="Karim A.S."/>
            <person name="Simpson S.D."/>
            <person name="Brown S.D."/>
            <person name="Leang C."/>
            <person name="Jewett M.C."/>
            <person name="Kopke M."/>
        </authorList>
    </citation>
    <scope>NUCLEOTIDE SEQUENCE</scope>
    <source>
        <strain evidence="1">DJ015</strain>
    </source>
</reference>
<evidence type="ECO:0000313" key="2">
    <source>
        <dbReference type="Proteomes" id="UP001194098"/>
    </source>
</evidence>
<gene>
    <name evidence="1" type="ORF">HGI39_04265</name>
</gene>
<protein>
    <recommendedName>
        <fullName evidence="3">Transcriptional regulator</fullName>
    </recommendedName>
</protein>
<reference evidence="1" key="1">
    <citation type="submission" date="2020-04" db="EMBL/GenBank/DDBJ databases">
        <authorList>
            <person name="Brown S."/>
        </authorList>
    </citation>
    <scope>NUCLEOTIDE SEQUENCE</scope>
    <source>
        <strain evidence="1">DJ015</strain>
    </source>
</reference>
<accession>A0AAW3W4Y8</accession>